<dbReference type="GO" id="GO:0042026">
    <property type="term" value="P:protein refolding"/>
    <property type="evidence" value="ECO:0007669"/>
    <property type="project" value="TreeGrafter"/>
</dbReference>
<evidence type="ECO:0000256" key="5">
    <source>
        <dbReference type="RuleBase" id="RU003616"/>
    </source>
</evidence>
<dbReference type="OrthoDB" id="1431247at2759"/>
<evidence type="ECO:0000256" key="3">
    <source>
        <dbReference type="PIRSR" id="PIRSR036514-1"/>
    </source>
</evidence>
<feature type="binding site" evidence="3">
    <location>
        <position position="116"/>
    </location>
    <ligand>
        <name>Zn(2+)</name>
        <dbReference type="ChEBI" id="CHEBI:29105"/>
        <label>1</label>
    </ligand>
</feature>
<dbReference type="InterPro" id="IPR002068">
    <property type="entry name" value="A-crystallin/Hsp20_dom"/>
</dbReference>
<dbReference type="PIRSF" id="PIRSF036514">
    <property type="entry name" value="Sm_HSP_B1"/>
    <property type="match status" value="1"/>
</dbReference>
<dbReference type="InterPro" id="IPR008978">
    <property type="entry name" value="HSP20-like_chaperone"/>
</dbReference>
<feature type="region of interest" description="Disordered" evidence="6">
    <location>
        <begin position="163"/>
        <end position="192"/>
    </location>
</feature>
<dbReference type="Gene3D" id="2.60.40.790">
    <property type="match status" value="1"/>
</dbReference>
<comment type="similarity">
    <text evidence="2 4 5">Belongs to the small heat shock protein (HSP20) family.</text>
</comment>
<dbReference type="Proteomes" id="UP001153636">
    <property type="component" value="Chromosome 16"/>
</dbReference>
<accession>A0A9P0CPC5</accession>
<dbReference type="AlphaFoldDB" id="A0A9P0CPC5"/>
<feature type="compositionally biased region" description="Basic and acidic residues" evidence="6">
    <location>
        <begin position="174"/>
        <end position="192"/>
    </location>
</feature>
<organism evidence="8 9">
    <name type="scientific">Psylliodes chrysocephalus</name>
    <dbReference type="NCBI Taxonomy" id="3402493"/>
    <lineage>
        <taxon>Eukaryota</taxon>
        <taxon>Metazoa</taxon>
        <taxon>Ecdysozoa</taxon>
        <taxon>Arthropoda</taxon>
        <taxon>Hexapoda</taxon>
        <taxon>Insecta</taxon>
        <taxon>Pterygota</taxon>
        <taxon>Neoptera</taxon>
        <taxon>Endopterygota</taxon>
        <taxon>Coleoptera</taxon>
        <taxon>Polyphaga</taxon>
        <taxon>Cucujiformia</taxon>
        <taxon>Chrysomeloidea</taxon>
        <taxon>Chrysomelidae</taxon>
        <taxon>Galerucinae</taxon>
        <taxon>Alticini</taxon>
        <taxon>Psylliodes</taxon>
    </lineage>
</organism>
<dbReference type="GO" id="GO:0005737">
    <property type="term" value="C:cytoplasm"/>
    <property type="evidence" value="ECO:0007669"/>
    <property type="project" value="TreeGrafter"/>
</dbReference>
<gene>
    <name evidence="8" type="ORF">PSYICH_LOCUS5175</name>
</gene>
<sequence length="192" mass="21827">MSILPYLLGHSLLGRSYHTRPSRIFDQHFGTVLDTDDLLQPIDVANTLLRCPAGYIRNWRSAASEQDSGSTVTYGKDQFQANLDVQQFKPEEITVKLTGENTITVEGKHEEKEDEHGHVYRHFIRRYTLPKNYDTNQIQSKLSSDGVLSITAPRTEAIQESKNIPITQTGEAVKAVEERTEGENKRRKTEVK</sequence>
<proteinExistence type="inferred from homology"/>
<feature type="binding site" evidence="3">
    <location>
        <position position="111"/>
    </location>
    <ligand>
        <name>Zn(2+)</name>
        <dbReference type="ChEBI" id="CHEBI:29105"/>
        <label>1</label>
    </ligand>
</feature>
<keyword evidence="3" id="KW-0479">Metal-binding</keyword>
<dbReference type="GO" id="GO:0009408">
    <property type="term" value="P:response to heat"/>
    <property type="evidence" value="ECO:0007669"/>
    <property type="project" value="UniProtKB-ARBA"/>
</dbReference>
<feature type="binding site" evidence="3">
    <location>
        <position position="109"/>
    </location>
    <ligand>
        <name>Zn(2+)</name>
        <dbReference type="ChEBI" id="CHEBI:29105"/>
        <label>1</label>
    </ligand>
</feature>
<protein>
    <recommendedName>
        <fullName evidence="7">SHSP domain-containing protein</fullName>
    </recommendedName>
</protein>
<evidence type="ECO:0000256" key="6">
    <source>
        <dbReference type="SAM" id="MobiDB-lite"/>
    </source>
</evidence>
<dbReference type="Pfam" id="PF00011">
    <property type="entry name" value="HSP20"/>
    <property type="match status" value="1"/>
</dbReference>
<dbReference type="PRINTS" id="PR00299">
    <property type="entry name" value="ACRYSTALLIN"/>
</dbReference>
<keyword evidence="9" id="KW-1185">Reference proteome</keyword>
<dbReference type="PROSITE" id="PS01031">
    <property type="entry name" value="SHSP"/>
    <property type="match status" value="1"/>
</dbReference>
<feature type="domain" description="SHSP" evidence="7">
    <location>
        <begin position="61"/>
        <end position="169"/>
    </location>
</feature>
<dbReference type="GO" id="GO:0005634">
    <property type="term" value="C:nucleus"/>
    <property type="evidence" value="ECO:0007669"/>
    <property type="project" value="TreeGrafter"/>
</dbReference>
<keyword evidence="1" id="KW-0346">Stress response</keyword>
<dbReference type="GO" id="GO:0046872">
    <property type="term" value="F:metal ion binding"/>
    <property type="evidence" value="ECO:0007669"/>
    <property type="project" value="UniProtKB-KW"/>
</dbReference>
<evidence type="ECO:0000256" key="2">
    <source>
        <dbReference type="PIRNR" id="PIRNR036514"/>
    </source>
</evidence>
<dbReference type="PANTHER" id="PTHR45640">
    <property type="entry name" value="HEAT SHOCK PROTEIN HSP-12.2-RELATED"/>
    <property type="match status" value="1"/>
</dbReference>
<evidence type="ECO:0000256" key="4">
    <source>
        <dbReference type="PROSITE-ProRule" id="PRU00285"/>
    </source>
</evidence>
<dbReference type="SUPFAM" id="SSF49764">
    <property type="entry name" value="HSP20-like chaperones"/>
    <property type="match status" value="1"/>
</dbReference>
<evidence type="ECO:0000256" key="1">
    <source>
        <dbReference type="ARBA" id="ARBA00023016"/>
    </source>
</evidence>
<dbReference type="CDD" id="cd06526">
    <property type="entry name" value="metazoan_ACD"/>
    <property type="match status" value="1"/>
</dbReference>
<reference evidence="8" key="1">
    <citation type="submission" date="2022-01" db="EMBL/GenBank/DDBJ databases">
        <authorList>
            <person name="King R."/>
        </authorList>
    </citation>
    <scope>NUCLEOTIDE SEQUENCE</scope>
</reference>
<dbReference type="EMBL" id="OV651828">
    <property type="protein sequence ID" value="CAH1104183.1"/>
    <property type="molecule type" value="Genomic_DNA"/>
</dbReference>
<dbReference type="InterPro" id="IPR055269">
    <property type="entry name" value="Alpha-crystallin/HSP_16"/>
</dbReference>
<evidence type="ECO:0000313" key="9">
    <source>
        <dbReference type="Proteomes" id="UP001153636"/>
    </source>
</evidence>
<evidence type="ECO:0000259" key="7">
    <source>
        <dbReference type="PROSITE" id="PS01031"/>
    </source>
</evidence>
<dbReference type="InterPro" id="IPR001436">
    <property type="entry name" value="Alpha-crystallin/sHSP_animal"/>
</dbReference>
<evidence type="ECO:0000313" key="8">
    <source>
        <dbReference type="EMBL" id="CAH1104183.1"/>
    </source>
</evidence>
<keyword evidence="3" id="KW-0862">Zinc</keyword>
<dbReference type="GO" id="GO:0051082">
    <property type="term" value="F:unfolded protein binding"/>
    <property type="evidence" value="ECO:0007669"/>
    <property type="project" value="TreeGrafter"/>
</dbReference>
<name>A0A9P0CPC5_9CUCU</name>
<dbReference type="PANTHER" id="PTHR45640:SF13">
    <property type="entry name" value="HEAT SHOCK PROTEIN 22-RELATED"/>
    <property type="match status" value="1"/>
</dbReference>